<dbReference type="InterPro" id="IPR006311">
    <property type="entry name" value="TAT_signal"/>
</dbReference>
<proteinExistence type="predicted"/>
<feature type="chain" id="PRO_5047499016" evidence="1">
    <location>
        <begin position="30"/>
        <end position="209"/>
    </location>
</feature>
<protein>
    <submittedName>
        <fullName evidence="2">CueP family metal-binding protein</fullName>
    </submittedName>
</protein>
<dbReference type="NCBIfam" id="NF038094">
    <property type="entry name" value="CueP_fam"/>
    <property type="match status" value="1"/>
</dbReference>
<dbReference type="RefSeq" id="WP_378041023.1">
    <property type="nucleotide sequence ID" value="NZ_JBHLWH010000021.1"/>
</dbReference>
<keyword evidence="3" id="KW-1185">Reference proteome</keyword>
<dbReference type="Gene3D" id="2.60.40.3700">
    <property type="match status" value="1"/>
</dbReference>
<dbReference type="EMBL" id="JBHLWH010000021">
    <property type="protein sequence ID" value="MFC0248406.1"/>
    <property type="molecule type" value="Genomic_DNA"/>
</dbReference>
<gene>
    <name evidence="2" type="ORF">ACFFIO_07820</name>
</gene>
<dbReference type="PROSITE" id="PS51257">
    <property type="entry name" value="PROKAR_LIPOPROTEIN"/>
    <property type="match status" value="1"/>
</dbReference>
<feature type="signal peptide" evidence="1">
    <location>
        <begin position="1"/>
        <end position="29"/>
    </location>
</feature>
<comment type="caution">
    <text evidence="2">The sequence shown here is derived from an EMBL/GenBank/DDBJ whole genome shotgun (WGS) entry which is preliminary data.</text>
</comment>
<dbReference type="PROSITE" id="PS51318">
    <property type="entry name" value="TAT"/>
    <property type="match status" value="1"/>
</dbReference>
<organism evidence="2 3">
    <name type="scientific">Citricoccus parietis</name>
    <dbReference type="NCBI Taxonomy" id="592307"/>
    <lineage>
        <taxon>Bacteria</taxon>
        <taxon>Bacillati</taxon>
        <taxon>Actinomycetota</taxon>
        <taxon>Actinomycetes</taxon>
        <taxon>Micrococcales</taxon>
        <taxon>Micrococcaceae</taxon>
        <taxon>Citricoccus</taxon>
    </lineage>
</organism>
<evidence type="ECO:0000313" key="3">
    <source>
        <dbReference type="Proteomes" id="UP001589766"/>
    </source>
</evidence>
<dbReference type="Proteomes" id="UP001589766">
    <property type="component" value="Unassembled WGS sequence"/>
</dbReference>
<sequence length="209" mass="21704">MTTLTRRTLLTGGLALLGTSTLIACAPQAQPPTSTAPDTAGTAGTADALDEKARQLLSAHGIQAATAEDAVTALDRVPQQRPLALTGSVGYDQVVLADDAEQVTVPLTGGRFYLSAAPYRTQTHECYYHNLGGCQGELVDAPTHLTVTTDTGQILVDEDTTTYANGFTGVWIPRDLTGTVTITAEGTTASTPFDSGPDGPTCLTTLHLT</sequence>
<reference evidence="2 3" key="1">
    <citation type="submission" date="2024-09" db="EMBL/GenBank/DDBJ databases">
        <authorList>
            <person name="Sun Q."/>
            <person name="Mori K."/>
        </authorList>
    </citation>
    <scope>NUCLEOTIDE SEQUENCE [LARGE SCALE GENOMIC DNA]</scope>
    <source>
        <strain evidence="2 3">CCM 7609</strain>
    </source>
</reference>
<evidence type="ECO:0000256" key="1">
    <source>
        <dbReference type="SAM" id="SignalP"/>
    </source>
</evidence>
<keyword evidence="1" id="KW-0732">Signal</keyword>
<evidence type="ECO:0000313" key="2">
    <source>
        <dbReference type="EMBL" id="MFC0248406.1"/>
    </source>
</evidence>
<name>A0ABV6F4R2_9MICC</name>
<dbReference type="Pfam" id="PF21172">
    <property type="entry name" value="CueP"/>
    <property type="match status" value="1"/>
</dbReference>
<dbReference type="InterPro" id="IPR047808">
    <property type="entry name" value="CueP-like"/>
</dbReference>
<accession>A0ABV6F4R2</accession>